<evidence type="ECO:0000313" key="1">
    <source>
        <dbReference type="EMBL" id="OAT50712.1"/>
    </source>
</evidence>
<organism evidence="1 2">
    <name type="scientific">Kluyvera georgiana ATCC 51603</name>
    <dbReference type="NCBI Taxonomy" id="1354264"/>
    <lineage>
        <taxon>Bacteria</taxon>
        <taxon>Pseudomonadati</taxon>
        <taxon>Pseudomonadota</taxon>
        <taxon>Gammaproteobacteria</taxon>
        <taxon>Enterobacterales</taxon>
        <taxon>Enterobacteriaceae</taxon>
        <taxon>Kluyvera</taxon>
    </lineage>
</organism>
<comment type="caution">
    <text evidence="1">The sequence shown here is derived from an EMBL/GenBank/DDBJ whole genome shotgun (WGS) entry which is preliminary data.</text>
</comment>
<protein>
    <submittedName>
        <fullName evidence="1">Uncharacterized protein</fullName>
    </submittedName>
</protein>
<reference evidence="1 2" key="1">
    <citation type="submission" date="2016-04" db="EMBL/GenBank/DDBJ databases">
        <title>ATOL: Assembling a taxonomically balanced genome-scale reconstruction of the evolutionary history of the Enterobacteriaceae.</title>
        <authorList>
            <person name="Plunkett G.III."/>
            <person name="Neeno-Eckwall E.C."/>
            <person name="Glasner J.D."/>
            <person name="Perna N.T."/>
        </authorList>
    </citation>
    <scope>NUCLEOTIDE SEQUENCE [LARGE SCALE GENOMIC DNA]</scope>
    <source>
        <strain evidence="1 2">ATCC 51603</strain>
    </source>
</reference>
<proteinExistence type="predicted"/>
<gene>
    <name evidence="1" type="ORF">M989_03121</name>
</gene>
<evidence type="ECO:0000313" key="2">
    <source>
        <dbReference type="Proteomes" id="UP000078386"/>
    </source>
</evidence>
<name>A0A1B7JS69_9ENTR</name>
<accession>A0A1B7JS69</accession>
<keyword evidence="2" id="KW-1185">Reference proteome</keyword>
<sequence length="232" mass="26530">MFNLLSYFHNKYKGRIIECDETLDYRANFEHALKFTKGLGFNEGSITDLKDGELDYHNMMAKVCHEAEVDSFSFSAGQCLKWCHFLQPYFESALGCKIWTTVGQLWKGDKWLYNPTYDEFEKWSSKGFQPEDFSETPALNLHAWYTTDTGHLIDISYLSTLSNVFPDCHEYTGGVLVGKPNDIFPGYQYVPIVVGQGIVEKIQSKSFIPFLANDVEDLMSVGMVIYADPNNE</sequence>
<dbReference type="PATRIC" id="fig|1354264.4.peg.3254"/>
<dbReference type="EMBL" id="LXEU01000063">
    <property type="protein sequence ID" value="OAT50712.1"/>
    <property type="molecule type" value="Genomic_DNA"/>
</dbReference>
<dbReference type="Proteomes" id="UP000078386">
    <property type="component" value="Unassembled WGS sequence"/>
</dbReference>
<dbReference type="AlphaFoldDB" id="A0A1B7JS69"/>
<dbReference type="RefSeq" id="WP_064546784.1">
    <property type="nucleotide sequence ID" value="NZ_LXEU01000063.1"/>
</dbReference>